<name>A0A501WVI4_9RHOB</name>
<protein>
    <submittedName>
        <fullName evidence="2">Methyltransferase domain-containing protein</fullName>
    </submittedName>
</protein>
<dbReference type="GO" id="GO:0032259">
    <property type="term" value="P:methylation"/>
    <property type="evidence" value="ECO:0007669"/>
    <property type="project" value="UniProtKB-KW"/>
</dbReference>
<reference evidence="2 3" key="1">
    <citation type="submission" date="2019-06" db="EMBL/GenBank/DDBJ databases">
        <title>A novel bacterium of genus Amaricoccus, isolated from marine sediment.</title>
        <authorList>
            <person name="Huang H."/>
            <person name="Mo K."/>
            <person name="Hu Y."/>
        </authorList>
    </citation>
    <scope>NUCLEOTIDE SEQUENCE [LARGE SCALE GENOMIC DNA]</scope>
    <source>
        <strain evidence="2 3">HB172011</strain>
    </source>
</reference>
<dbReference type="EMBL" id="VFRP01000001">
    <property type="protein sequence ID" value="TPE53773.1"/>
    <property type="molecule type" value="Genomic_DNA"/>
</dbReference>
<dbReference type="Pfam" id="PF08241">
    <property type="entry name" value="Methyltransf_11"/>
    <property type="match status" value="1"/>
</dbReference>
<dbReference type="OrthoDB" id="9787738at2"/>
<evidence type="ECO:0000259" key="1">
    <source>
        <dbReference type="Pfam" id="PF08241"/>
    </source>
</evidence>
<dbReference type="InterPro" id="IPR029063">
    <property type="entry name" value="SAM-dependent_MTases_sf"/>
</dbReference>
<evidence type="ECO:0000313" key="2">
    <source>
        <dbReference type="EMBL" id="TPE53773.1"/>
    </source>
</evidence>
<organism evidence="2 3">
    <name type="scientific">Amaricoccus solimangrovi</name>
    <dbReference type="NCBI Taxonomy" id="2589815"/>
    <lineage>
        <taxon>Bacteria</taxon>
        <taxon>Pseudomonadati</taxon>
        <taxon>Pseudomonadota</taxon>
        <taxon>Alphaproteobacteria</taxon>
        <taxon>Rhodobacterales</taxon>
        <taxon>Paracoccaceae</taxon>
        <taxon>Amaricoccus</taxon>
    </lineage>
</organism>
<dbReference type="CDD" id="cd02440">
    <property type="entry name" value="AdoMet_MTases"/>
    <property type="match status" value="1"/>
</dbReference>
<keyword evidence="3" id="KW-1185">Reference proteome</keyword>
<sequence>MREEEEARKGQITAEAAKVYEDFFVPALFGQFGPWLAEAAGIGGGRVLDVATGTGVAARAARDRGAAVTAVDINEGMLSVARRLAPGIEFLRAAAEALPFGEDAFDAVTCQFGLMFFDDRSRALTEMARVCRPGGRVAVAVFAGWRESPGYRDLIPLIGEIVGAEAAEALKAPFVLGGAGVLEALLAEAGLGGAAVSERIGRIRHASLDAWLDTEIGGWTLASMVDAPTLAALKSAARDRLSACCQPDGAVSFDAPARFAVATV</sequence>
<dbReference type="Proteomes" id="UP000319255">
    <property type="component" value="Unassembled WGS sequence"/>
</dbReference>
<dbReference type="PANTHER" id="PTHR43591:SF24">
    <property type="entry name" value="2-METHOXY-6-POLYPRENYL-1,4-BENZOQUINOL METHYLASE, MITOCHONDRIAL"/>
    <property type="match status" value="1"/>
</dbReference>
<dbReference type="InterPro" id="IPR013216">
    <property type="entry name" value="Methyltransf_11"/>
</dbReference>
<dbReference type="GO" id="GO:0008757">
    <property type="term" value="F:S-adenosylmethionine-dependent methyltransferase activity"/>
    <property type="evidence" value="ECO:0007669"/>
    <property type="project" value="InterPro"/>
</dbReference>
<dbReference type="PANTHER" id="PTHR43591">
    <property type="entry name" value="METHYLTRANSFERASE"/>
    <property type="match status" value="1"/>
</dbReference>
<comment type="caution">
    <text evidence="2">The sequence shown here is derived from an EMBL/GenBank/DDBJ whole genome shotgun (WGS) entry which is preliminary data.</text>
</comment>
<proteinExistence type="predicted"/>
<evidence type="ECO:0000313" key="3">
    <source>
        <dbReference type="Proteomes" id="UP000319255"/>
    </source>
</evidence>
<accession>A0A501WVI4</accession>
<dbReference type="SUPFAM" id="SSF53335">
    <property type="entry name" value="S-adenosyl-L-methionine-dependent methyltransferases"/>
    <property type="match status" value="1"/>
</dbReference>
<dbReference type="AlphaFoldDB" id="A0A501WVI4"/>
<dbReference type="Gene3D" id="3.40.50.150">
    <property type="entry name" value="Vaccinia Virus protein VP39"/>
    <property type="match status" value="1"/>
</dbReference>
<feature type="domain" description="Methyltransferase type 11" evidence="1">
    <location>
        <begin position="48"/>
        <end position="138"/>
    </location>
</feature>
<keyword evidence="2" id="KW-0489">Methyltransferase</keyword>
<keyword evidence="2" id="KW-0808">Transferase</keyword>
<dbReference type="RefSeq" id="WP_140452352.1">
    <property type="nucleotide sequence ID" value="NZ_VFRP01000001.1"/>
</dbReference>
<gene>
    <name evidence="2" type="ORF">FJM51_01630</name>
</gene>